<dbReference type="EMBL" id="CAJPUY010000009">
    <property type="protein sequence ID" value="CAG2144027.1"/>
    <property type="molecule type" value="Genomic_DNA"/>
</dbReference>
<accession>A0A916IVV4</accession>
<dbReference type="Proteomes" id="UP000672934">
    <property type="component" value="Unassembled WGS sequence"/>
</dbReference>
<gene>
    <name evidence="1" type="ORF">LMG31506_02958</name>
</gene>
<protein>
    <submittedName>
        <fullName evidence="1">Uncharacterized protein</fullName>
    </submittedName>
</protein>
<organism evidence="1 2">
    <name type="scientific">Cupriavidus yeoncheonensis</name>
    <dbReference type="NCBI Taxonomy" id="1462994"/>
    <lineage>
        <taxon>Bacteria</taxon>
        <taxon>Pseudomonadati</taxon>
        <taxon>Pseudomonadota</taxon>
        <taxon>Betaproteobacteria</taxon>
        <taxon>Burkholderiales</taxon>
        <taxon>Burkholderiaceae</taxon>
        <taxon>Cupriavidus</taxon>
    </lineage>
</organism>
<name>A0A916IVV4_9BURK</name>
<evidence type="ECO:0000313" key="1">
    <source>
        <dbReference type="EMBL" id="CAG2144027.1"/>
    </source>
</evidence>
<reference evidence="1" key="1">
    <citation type="submission" date="2021-03" db="EMBL/GenBank/DDBJ databases">
        <authorList>
            <person name="Peeters C."/>
        </authorList>
    </citation>
    <scope>NUCLEOTIDE SEQUENCE</scope>
    <source>
        <strain evidence="1">LMG 31506</strain>
    </source>
</reference>
<comment type="caution">
    <text evidence="1">The sequence shown here is derived from an EMBL/GenBank/DDBJ whole genome shotgun (WGS) entry which is preliminary data.</text>
</comment>
<evidence type="ECO:0000313" key="2">
    <source>
        <dbReference type="Proteomes" id="UP000672934"/>
    </source>
</evidence>
<sequence>MSDDCPGTIIVTYHCSPRDWYFAEVDPEAGICRFGPFDSEHAVHEVLAVIYIDTPHLEVIDALADYDDVTIWRTATGASAAPARQASPG</sequence>
<proteinExistence type="predicted"/>
<keyword evidence="2" id="KW-1185">Reference proteome</keyword>
<dbReference type="AlphaFoldDB" id="A0A916IVV4"/>